<feature type="transmembrane region" description="Helical" evidence="1">
    <location>
        <begin position="55"/>
        <end position="72"/>
    </location>
</feature>
<proteinExistence type="predicted"/>
<protein>
    <submittedName>
        <fullName evidence="2">MFS family permease</fullName>
    </submittedName>
</protein>
<reference evidence="2 3" key="1">
    <citation type="submission" date="2020-08" db="EMBL/GenBank/DDBJ databases">
        <title>Genomic Encyclopedia of Type Strains, Phase IV (KMG-IV): sequencing the most valuable type-strain genomes for metagenomic binning, comparative biology and taxonomic classification.</title>
        <authorList>
            <person name="Goeker M."/>
        </authorList>
    </citation>
    <scope>NUCLEOTIDE SEQUENCE [LARGE SCALE GENOMIC DNA]</scope>
    <source>
        <strain evidence="2 3">DSM 26963</strain>
    </source>
</reference>
<dbReference type="AlphaFoldDB" id="A0A7W8FXU0"/>
<dbReference type="EMBL" id="JACHHD010000006">
    <property type="protein sequence ID" value="MBB5184706.1"/>
    <property type="molecule type" value="Genomic_DNA"/>
</dbReference>
<accession>A0A7W8FXU0</accession>
<dbReference type="Proteomes" id="UP000521313">
    <property type="component" value="Unassembled WGS sequence"/>
</dbReference>
<evidence type="ECO:0000313" key="2">
    <source>
        <dbReference type="EMBL" id="MBB5184706.1"/>
    </source>
</evidence>
<evidence type="ECO:0000313" key="3">
    <source>
        <dbReference type="Proteomes" id="UP000521313"/>
    </source>
</evidence>
<keyword evidence="1" id="KW-0472">Membrane</keyword>
<feature type="transmembrane region" description="Helical" evidence="1">
    <location>
        <begin position="78"/>
        <end position="96"/>
    </location>
</feature>
<feature type="transmembrane region" description="Helical" evidence="1">
    <location>
        <begin position="128"/>
        <end position="148"/>
    </location>
</feature>
<keyword evidence="1" id="KW-0812">Transmembrane</keyword>
<comment type="caution">
    <text evidence="2">The sequence shown here is derived from an EMBL/GenBank/DDBJ whole genome shotgun (WGS) entry which is preliminary data.</text>
</comment>
<keyword evidence="1" id="KW-1133">Transmembrane helix</keyword>
<dbReference type="RefSeq" id="WP_183374911.1">
    <property type="nucleotide sequence ID" value="NZ_JACHHD010000006.1"/>
</dbReference>
<evidence type="ECO:0000256" key="1">
    <source>
        <dbReference type="SAM" id="Phobius"/>
    </source>
</evidence>
<feature type="transmembrane region" description="Helical" evidence="1">
    <location>
        <begin position="154"/>
        <end position="178"/>
    </location>
</feature>
<name>A0A7W8FXU0_9FIRM</name>
<organism evidence="2 3">
    <name type="scientific">Faecalicoccus acidiformans</name>
    <dbReference type="NCBI Taxonomy" id="915173"/>
    <lineage>
        <taxon>Bacteria</taxon>
        <taxon>Bacillati</taxon>
        <taxon>Bacillota</taxon>
        <taxon>Erysipelotrichia</taxon>
        <taxon>Erysipelotrichales</taxon>
        <taxon>Erysipelotrichaceae</taxon>
        <taxon>Faecalicoccus</taxon>
    </lineage>
</organism>
<sequence>MARNSKVKQEITAPVGLNLYQDEKNRTIYKHPFLKQAVYIPTYDYRTFELYRKRYILAISVFVVLFTLLNEWFGVPFWVSIAISVLVWLFLEWKFYKFLQTEQPVKKFQPKTYKDYYANFEAQGTEKIVLKTILYLLLGALIVYNSYYSNYQGLYIIASWAVLALCIAYAIFQIVVLVRVKARKNAG</sequence>
<gene>
    <name evidence="2" type="ORF">HNQ43_000749</name>
</gene>